<dbReference type="RefSeq" id="WP_106185350.1">
    <property type="nucleotide sequence ID" value="NZ_PVTF01000001.1"/>
</dbReference>
<comment type="caution">
    <text evidence="3">The sequence shown here is derived from an EMBL/GenBank/DDBJ whole genome shotgun (WGS) entry which is preliminary data.</text>
</comment>
<dbReference type="AlphaFoldDB" id="A0A2T0TL09"/>
<dbReference type="OrthoDB" id="5188566at2"/>
<dbReference type="Pfam" id="PF04314">
    <property type="entry name" value="PCuAC"/>
    <property type="match status" value="1"/>
</dbReference>
<protein>
    <recommendedName>
        <fullName evidence="5">Copper(I)-binding protein</fullName>
    </recommendedName>
</protein>
<dbReference type="Proteomes" id="UP000239494">
    <property type="component" value="Unassembled WGS sequence"/>
</dbReference>
<evidence type="ECO:0000313" key="4">
    <source>
        <dbReference type="Proteomes" id="UP000239494"/>
    </source>
</evidence>
<dbReference type="PROSITE" id="PS51257">
    <property type="entry name" value="PROKAR_LIPOPROTEIN"/>
    <property type="match status" value="1"/>
</dbReference>
<name>A0A2T0TL09_9PSEU</name>
<sequence>MGRAEQKSRLAVVVALATGLGLAAAGCSAGQITQTDTQVAAVNGSSGQVGSIAVRDAQFAFPTSGKWYESGDDAGIVVVVVNNGTTADKLLSVTSEIASAPAEVTGDVDLEPQTSIASLFADLDRSSTRANPSVTTTSTPSGSSSSSPTGSSSASSSSSAASSSTAESSSSSTSVTGTSTPGASSSAASASSAAPSSSKAPSEPGKVTITLKKLSKELRPGHTTKVTFLFEKAGPLTLELPIGADPEPRAEGKSEH</sequence>
<keyword evidence="2" id="KW-0732">Signal</keyword>
<evidence type="ECO:0000256" key="2">
    <source>
        <dbReference type="SAM" id="SignalP"/>
    </source>
</evidence>
<accession>A0A2T0TL09</accession>
<gene>
    <name evidence="3" type="ORF">CLV43_101574</name>
</gene>
<feature type="signal peptide" evidence="2">
    <location>
        <begin position="1"/>
        <end position="25"/>
    </location>
</feature>
<dbReference type="InterPro" id="IPR036182">
    <property type="entry name" value="PCuAC_sf"/>
</dbReference>
<evidence type="ECO:0008006" key="5">
    <source>
        <dbReference type="Google" id="ProtNLM"/>
    </source>
</evidence>
<keyword evidence="4" id="KW-1185">Reference proteome</keyword>
<feature type="chain" id="PRO_5039149058" description="Copper(I)-binding protein" evidence="2">
    <location>
        <begin position="26"/>
        <end position="256"/>
    </location>
</feature>
<proteinExistence type="predicted"/>
<evidence type="ECO:0000256" key="1">
    <source>
        <dbReference type="SAM" id="MobiDB-lite"/>
    </source>
</evidence>
<reference evidence="3 4" key="1">
    <citation type="submission" date="2018-03" db="EMBL/GenBank/DDBJ databases">
        <title>Genomic Encyclopedia of Archaeal and Bacterial Type Strains, Phase II (KMG-II): from individual species to whole genera.</title>
        <authorList>
            <person name="Goeker M."/>
        </authorList>
    </citation>
    <scope>NUCLEOTIDE SEQUENCE [LARGE SCALE GENOMIC DNA]</scope>
    <source>
        <strain evidence="3 4">DSM 44720</strain>
    </source>
</reference>
<evidence type="ECO:0000313" key="3">
    <source>
        <dbReference type="EMBL" id="PRY46301.1"/>
    </source>
</evidence>
<feature type="compositionally biased region" description="Low complexity" evidence="1">
    <location>
        <begin position="132"/>
        <end position="206"/>
    </location>
</feature>
<organism evidence="3 4">
    <name type="scientific">Umezawaea tangerina</name>
    <dbReference type="NCBI Taxonomy" id="84725"/>
    <lineage>
        <taxon>Bacteria</taxon>
        <taxon>Bacillati</taxon>
        <taxon>Actinomycetota</taxon>
        <taxon>Actinomycetes</taxon>
        <taxon>Pseudonocardiales</taxon>
        <taxon>Pseudonocardiaceae</taxon>
        <taxon>Umezawaea</taxon>
    </lineage>
</organism>
<dbReference type="EMBL" id="PVTF01000001">
    <property type="protein sequence ID" value="PRY46301.1"/>
    <property type="molecule type" value="Genomic_DNA"/>
</dbReference>
<feature type="region of interest" description="Disordered" evidence="1">
    <location>
        <begin position="122"/>
        <end position="206"/>
    </location>
</feature>
<dbReference type="InterPro" id="IPR007410">
    <property type="entry name" value="LpqE-like"/>
</dbReference>
<dbReference type="Gene3D" id="2.60.40.1890">
    <property type="entry name" value="PCu(A)C copper chaperone"/>
    <property type="match status" value="1"/>
</dbReference>